<evidence type="ECO:0000256" key="2">
    <source>
        <dbReference type="ARBA" id="ARBA00022630"/>
    </source>
</evidence>
<keyword evidence="4" id="KW-0560">Oxidoreductase</keyword>
<dbReference type="STRING" id="227316.GA0070604_4115"/>
<feature type="binding site" evidence="7">
    <location>
        <position position="262"/>
    </location>
    <ligand>
        <name>glyoxylate</name>
        <dbReference type="ChEBI" id="CHEBI:36655"/>
    </ligand>
</feature>
<dbReference type="PROSITE" id="PS00557">
    <property type="entry name" value="FMN_HYDROXY_ACID_DH_1"/>
    <property type="match status" value="1"/>
</dbReference>
<feature type="binding site" evidence="7">
    <location>
        <position position="235"/>
    </location>
    <ligand>
        <name>FMN</name>
        <dbReference type="ChEBI" id="CHEBI:58210"/>
    </ligand>
</feature>
<dbReference type="AlphaFoldDB" id="A0A1C6V0N6"/>
<dbReference type="InterPro" id="IPR037396">
    <property type="entry name" value="FMN_HAD"/>
</dbReference>
<keyword evidence="3 7" id="KW-0288">FMN</keyword>
<feature type="binding site" evidence="7">
    <location>
        <begin position="313"/>
        <end position="314"/>
    </location>
    <ligand>
        <name>FMN</name>
        <dbReference type="ChEBI" id="CHEBI:58210"/>
    </ligand>
</feature>
<dbReference type="GO" id="GO:0010181">
    <property type="term" value="F:FMN binding"/>
    <property type="evidence" value="ECO:0007669"/>
    <property type="project" value="InterPro"/>
</dbReference>
<feature type="binding site" evidence="7">
    <location>
        <begin position="290"/>
        <end position="294"/>
    </location>
    <ligand>
        <name>FMN</name>
        <dbReference type="ChEBI" id="CHEBI:58210"/>
    </ligand>
</feature>
<dbReference type="CDD" id="cd02809">
    <property type="entry name" value="alpha_hydroxyacid_oxid_FMN"/>
    <property type="match status" value="1"/>
</dbReference>
<proteinExistence type="inferred from homology"/>
<keyword evidence="10" id="KW-1185">Reference proteome</keyword>
<dbReference type="InterPro" id="IPR013785">
    <property type="entry name" value="Aldolase_TIM"/>
</dbReference>
<keyword evidence="2 7" id="KW-0285">Flavoprotein</keyword>
<evidence type="ECO:0000256" key="7">
    <source>
        <dbReference type="PIRSR" id="PIRSR000138-2"/>
    </source>
</evidence>
<comment type="similarity">
    <text evidence="5">Belongs to the FMN-dependent alpha-hydroxy acid dehydrogenase family.</text>
</comment>
<name>A0A1C6V0N6_9ACTN</name>
<dbReference type="RefSeq" id="WP_208602137.1">
    <property type="nucleotide sequence ID" value="NZ_FMHY01000002.1"/>
</dbReference>
<evidence type="ECO:0000256" key="3">
    <source>
        <dbReference type="ARBA" id="ARBA00022643"/>
    </source>
</evidence>
<sequence>MDEDTIVCLADYEPLAAARIAPEVWDYLNGGSGTEATVRANRAAFDRVPLYPRVLVNVSRVDTATTLLGDALAAPLGVAPTAFHRLAHPDGEVATARAAGEAGLLYIISIMASRRLEDIAAAATGPLWLQLYWLRRRQVLLDLVRRAADCGVRAIVLTVDTPKVGRRLRDLRNGFRMPDGVTAVNLDRPSTAGMHEREPGASALERHSRHQFDPSLSWTDLAWLRENSPLPFLVKGILTGADADLAVRNGAAGVIVSNHGGRQLDGAVASLDALPGVVAAVNRRCPVLLDGGVRTGSDALKALALGADVVLLGRPVLWGLAVGGADGARDVLATLAGELTDAMMLAGRPTLSDVDARLVRPH</sequence>
<dbReference type="SUPFAM" id="SSF51395">
    <property type="entry name" value="FMN-linked oxidoreductases"/>
    <property type="match status" value="1"/>
</dbReference>
<dbReference type="GO" id="GO:0016614">
    <property type="term" value="F:oxidoreductase activity, acting on CH-OH group of donors"/>
    <property type="evidence" value="ECO:0007669"/>
    <property type="project" value="UniProtKB-ARBA"/>
</dbReference>
<dbReference type="Proteomes" id="UP000199696">
    <property type="component" value="Unassembled WGS sequence"/>
</dbReference>
<dbReference type="PANTHER" id="PTHR10578">
    <property type="entry name" value="S -2-HYDROXY-ACID OXIDASE-RELATED"/>
    <property type="match status" value="1"/>
</dbReference>
<protein>
    <submittedName>
        <fullName evidence="9">4-hydroxymandelate oxidase</fullName>
    </submittedName>
</protein>
<accession>A0A1C6V0N6</accession>
<evidence type="ECO:0000256" key="5">
    <source>
        <dbReference type="ARBA" id="ARBA00024042"/>
    </source>
</evidence>
<dbReference type="PIRSF" id="PIRSF000138">
    <property type="entry name" value="Al-hdrx_acd_dh"/>
    <property type="match status" value="1"/>
</dbReference>
<dbReference type="FunFam" id="3.20.20.70:FF:000029">
    <property type="entry name" value="L-lactate dehydrogenase"/>
    <property type="match status" value="1"/>
</dbReference>
<evidence type="ECO:0000313" key="10">
    <source>
        <dbReference type="Proteomes" id="UP000199696"/>
    </source>
</evidence>
<gene>
    <name evidence="9" type="ORF">GA0070604_4115</name>
</gene>
<evidence type="ECO:0000256" key="4">
    <source>
        <dbReference type="ARBA" id="ARBA00023002"/>
    </source>
</evidence>
<feature type="binding site" evidence="7">
    <location>
        <begin position="80"/>
        <end position="82"/>
    </location>
    <ligand>
        <name>FMN</name>
        <dbReference type="ChEBI" id="CHEBI:58210"/>
    </ligand>
</feature>
<feature type="binding site" evidence="7">
    <location>
        <position position="130"/>
    </location>
    <ligand>
        <name>FMN</name>
        <dbReference type="ChEBI" id="CHEBI:58210"/>
    </ligand>
</feature>
<dbReference type="Pfam" id="PF01070">
    <property type="entry name" value="FMN_dh"/>
    <property type="match status" value="1"/>
</dbReference>
<organism evidence="9 10">
    <name type="scientific">Micromonospora eburnea</name>
    <dbReference type="NCBI Taxonomy" id="227316"/>
    <lineage>
        <taxon>Bacteria</taxon>
        <taxon>Bacillati</taxon>
        <taxon>Actinomycetota</taxon>
        <taxon>Actinomycetes</taxon>
        <taxon>Micromonosporales</taxon>
        <taxon>Micromonosporaceae</taxon>
        <taxon>Micromonospora</taxon>
    </lineage>
</organism>
<feature type="binding site" evidence="7">
    <location>
        <position position="257"/>
    </location>
    <ligand>
        <name>FMN</name>
        <dbReference type="ChEBI" id="CHEBI:58210"/>
    </ligand>
</feature>
<evidence type="ECO:0000256" key="1">
    <source>
        <dbReference type="ARBA" id="ARBA00001917"/>
    </source>
</evidence>
<feature type="active site" description="Proton acceptor" evidence="6">
    <location>
        <position position="259"/>
    </location>
</feature>
<feature type="binding site" evidence="7">
    <location>
        <position position="259"/>
    </location>
    <ligand>
        <name>glyoxylate</name>
        <dbReference type="ChEBI" id="CHEBI:36655"/>
    </ligand>
</feature>
<evidence type="ECO:0000259" key="8">
    <source>
        <dbReference type="PROSITE" id="PS51349"/>
    </source>
</evidence>
<feature type="binding site" evidence="7">
    <location>
        <position position="109"/>
    </location>
    <ligand>
        <name>FMN</name>
        <dbReference type="ChEBI" id="CHEBI:58210"/>
    </ligand>
</feature>
<feature type="binding site" evidence="7">
    <location>
        <position position="27"/>
    </location>
    <ligand>
        <name>glyoxylate</name>
        <dbReference type="ChEBI" id="CHEBI:36655"/>
    </ligand>
</feature>
<dbReference type="InterPro" id="IPR000262">
    <property type="entry name" value="FMN-dep_DH"/>
</dbReference>
<dbReference type="PROSITE" id="PS51349">
    <property type="entry name" value="FMN_HYDROXY_ACID_DH_2"/>
    <property type="match status" value="1"/>
</dbReference>
<feature type="domain" description="FMN hydroxy acid dehydrogenase" evidence="8">
    <location>
        <begin position="1"/>
        <end position="362"/>
    </location>
</feature>
<reference evidence="10" key="1">
    <citation type="submission" date="2016-06" db="EMBL/GenBank/DDBJ databases">
        <authorList>
            <person name="Varghese N."/>
            <person name="Submissions Spin"/>
        </authorList>
    </citation>
    <scope>NUCLEOTIDE SEQUENCE [LARGE SCALE GENOMIC DNA]</scope>
    <source>
        <strain evidence="10">DSM 44814</strain>
    </source>
</reference>
<comment type="cofactor">
    <cofactor evidence="1">
        <name>FMN</name>
        <dbReference type="ChEBI" id="CHEBI:58210"/>
    </cofactor>
</comment>
<feature type="binding site" evidence="7">
    <location>
        <position position="158"/>
    </location>
    <ligand>
        <name>FMN</name>
        <dbReference type="ChEBI" id="CHEBI:58210"/>
    </ligand>
</feature>
<dbReference type="PANTHER" id="PTHR10578:SF107">
    <property type="entry name" value="2-HYDROXYACID OXIDASE 1"/>
    <property type="match status" value="1"/>
</dbReference>
<dbReference type="InterPro" id="IPR012133">
    <property type="entry name" value="Alpha-hydoxy_acid_DH_FMN"/>
</dbReference>
<evidence type="ECO:0000313" key="9">
    <source>
        <dbReference type="EMBL" id="SCL59674.1"/>
    </source>
</evidence>
<dbReference type="InterPro" id="IPR008259">
    <property type="entry name" value="FMN_hydac_DH_AS"/>
</dbReference>
<evidence type="ECO:0000256" key="6">
    <source>
        <dbReference type="PIRSR" id="PIRSR000138-1"/>
    </source>
</evidence>
<dbReference type="Gene3D" id="3.20.20.70">
    <property type="entry name" value="Aldolase class I"/>
    <property type="match status" value="1"/>
</dbReference>
<feature type="binding site" evidence="7">
    <location>
        <position position="167"/>
    </location>
    <ligand>
        <name>glyoxylate</name>
        <dbReference type="ChEBI" id="CHEBI:36655"/>
    </ligand>
</feature>
<feature type="binding site" evidence="7">
    <location>
        <position position="132"/>
    </location>
    <ligand>
        <name>glyoxylate</name>
        <dbReference type="ChEBI" id="CHEBI:36655"/>
    </ligand>
</feature>
<dbReference type="EMBL" id="FMHY01000002">
    <property type="protein sequence ID" value="SCL59674.1"/>
    <property type="molecule type" value="Genomic_DNA"/>
</dbReference>